<keyword evidence="1" id="KW-0614">Plasmid</keyword>
<sequence>MGCLTWQPPEHVRHSAQHRSVVALNGSPCAFTKIRKRPEDAP</sequence>
<proteinExistence type="predicted"/>
<geneLocation type="plasmid" evidence="2">
    <name>paof1 fan1 dna</name>
</geneLocation>
<gene>
    <name evidence="1" type="ORF">AcetOrient_orf00216p</name>
</gene>
<evidence type="ECO:0000313" key="1">
    <source>
        <dbReference type="EMBL" id="BBC81844.1"/>
    </source>
</evidence>
<protein>
    <submittedName>
        <fullName evidence="1">Putative transcriptional regulator</fullName>
    </submittedName>
</protein>
<organism evidence="1 2">
    <name type="scientific">Acetobacter orientalis</name>
    <dbReference type="NCBI Taxonomy" id="146474"/>
    <lineage>
        <taxon>Bacteria</taxon>
        <taxon>Pseudomonadati</taxon>
        <taxon>Pseudomonadota</taxon>
        <taxon>Alphaproteobacteria</taxon>
        <taxon>Acetobacterales</taxon>
        <taxon>Acetobacteraceae</taxon>
        <taxon>Acetobacter</taxon>
    </lineage>
</organism>
<dbReference type="Proteomes" id="UP000270034">
    <property type="component" value="Plasmid pAOF1"/>
</dbReference>
<evidence type="ECO:0000313" key="2">
    <source>
        <dbReference type="Proteomes" id="UP000270034"/>
    </source>
</evidence>
<name>A0A2Z5ZM83_9PROT</name>
<accession>A0A2Z5ZM83</accession>
<reference evidence="1 2" key="1">
    <citation type="submission" date="2018-02" db="EMBL/GenBank/DDBJ databases">
        <title>Acetobacter orientalis genome.</title>
        <authorList>
            <person name="Nakashima N."/>
            <person name="Tamura T."/>
        </authorList>
    </citation>
    <scope>NUCLEOTIDE SEQUENCE [LARGE SCALE GENOMIC DNA]</scope>
    <source>
        <strain evidence="1 2">FAN1</strain>
        <plasmid evidence="2">paof1 fan1 dna</plasmid>
    </source>
</reference>
<dbReference type="KEGG" id="aot:AcetOri_orf00216p"/>
<dbReference type="EMBL" id="AP018516">
    <property type="protein sequence ID" value="BBC81844.1"/>
    <property type="molecule type" value="Genomic_DNA"/>
</dbReference>
<dbReference type="AlphaFoldDB" id="A0A2Z5ZM83"/>